<evidence type="ECO:0000313" key="2">
    <source>
        <dbReference type="Proteomes" id="UP001476247"/>
    </source>
</evidence>
<proteinExistence type="predicted"/>
<organism evidence="1 2">
    <name type="scientific">Helicostylum pulchrum</name>
    <dbReference type="NCBI Taxonomy" id="562976"/>
    <lineage>
        <taxon>Eukaryota</taxon>
        <taxon>Fungi</taxon>
        <taxon>Fungi incertae sedis</taxon>
        <taxon>Mucoromycota</taxon>
        <taxon>Mucoromycotina</taxon>
        <taxon>Mucoromycetes</taxon>
        <taxon>Mucorales</taxon>
        <taxon>Mucorineae</taxon>
        <taxon>Mucoraceae</taxon>
        <taxon>Helicostylum</taxon>
    </lineage>
</organism>
<accession>A0ABP9XWU5</accession>
<dbReference type="EMBL" id="BAABUJ010000011">
    <property type="protein sequence ID" value="GAA5798850.1"/>
    <property type="molecule type" value="Genomic_DNA"/>
</dbReference>
<dbReference type="Proteomes" id="UP001476247">
    <property type="component" value="Unassembled WGS sequence"/>
</dbReference>
<keyword evidence="2" id="KW-1185">Reference proteome</keyword>
<gene>
    <name evidence="1" type="ORF">HPULCUR_004256</name>
</gene>
<protein>
    <submittedName>
        <fullName evidence="1">Uncharacterized protein</fullName>
    </submittedName>
</protein>
<evidence type="ECO:0000313" key="1">
    <source>
        <dbReference type="EMBL" id="GAA5798850.1"/>
    </source>
</evidence>
<name>A0ABP9XWU5_9FUNG</name>
<reference evidence="1 2" key="1">
    <citation type="submission" date="2024-04" db="EMBL/GenBank/DDBJ databases">
        <title>genome sequences of Mucor flavus KT1a and Helicostylum pulchrum KT1b strains isolation_sourced from the surface of a dry-aged beef.</title>
        <authorList>
            <person name="Toyotome T."/>
            <person name="Hosono M."/>
            <person name="Torimaru M."/>
            <person name="Fukuda K."/>
            <person name="Mikami N."/>
        </authorList>
    </citation>
    <scope>NUCLEOTIDE SEQUENCE [LARGE SCALE GENOMIC DNA]</scope>
    <source>
        <strain evidence="1 2">KT1b</strain>
    </source>
</reference>
<comment type="caution">
    <text evidence="1">The sequence shown here is derived from an EMBL/GenBank/DDBJ whole genome shotgun (WGS) entry which is preliminary data.</text>
</comment>
<sequence>MLTNSTLCQWDFKFFPILCHDKTILLYERVSHFFRFIARLVIANAASYLFYKICYNNKAEEVISPEEAISPDVTVLTHPSLEQQPRLPTKNYLTKSTAIINDWIYKSKCVEFHTVIPDYPTVLDQKKFSRLVMIELLVSFQKSRLQRLIRQTLLKPDISAIRRINAVSTLFLLVLGIEFTKPNVKKLSAGILSTSNEYASKQFFKWMAPFDVTERKLMLKLGFDEGKYKLPVNTPDPIIALENFIKRDKFMTRPDRPDISKKSKRVLKRFRYMTPENFAAKITEIKNGIYDTKIESQRLSAELHDKNKELVKNRNHRFLPVDETIDVLKRIMIARKKNQELLVRAEKIKSRKKDRELYNAIFEANSNAIDVYGTPIDQLVMRIAEARIEYEEMLHSVFDFRKKLDKYEEKYADWILEKIACRFPVNEWTDK</sequence>